<feature type="coiled-coil region" evidence="1">
    <location>
        <begin position="59"/>
        <end position="132"/>
    </location>
</feature>
<evidence type="ECO:0000313" key="3">
    <source>
        <dbReference type="Proteomes" id="UP001341840"/>
    </source>
</evidence>
<gene>
    <name evidence="2" type="ORF">PIB30_041804</name>
</gene>
<dbReference type="EMBL" id="JASCZI010241889">
    <property type="protein sequence ID" value="MED6208097.1"/>
    <property type="molecule type" value="Genomic_DNA"/>
</dbReference>
<evidence type="ECO:0000313" key="2">
    <source>
        <dbReference type="EMBL" id="MED6208097.1"/>
    </source>
</evidence>
<accession>A0ABU6YCF2</accession>
<proteinExistence type="predicted"/>
<organism evidence="2 3">
    <name type="scientific">Stylosanthes scabra</name>
    <dbReference type="NCBI Taxonomy" id="79078"/>
    <lineage>
        <taxon>Eukaryota</taxon>
        <taxon>Viridiplantae</taxon>
        <taxon>Streptophyta</taxon>
        <taxon>Embryophyta</taxon>
        <taxon>Tracheophyta</taxon>
        <taxon>Spermatophyta</taxon>
        <taxon>Magnoliopsida</taxon>
        <taxon>eudicotyledons</taxon>
        <taxon>Gunneridae</taxon>
        <taxon>Pentapetalae</taxon>
        <taxon>rosids</taxon>
        <taxon>fabids</taxon>
        <taxon>Fabales</taxon>
        <taxon>Fabaceae</taxon>
        <taxon>Papilionoideae</taxon>
        <taxon>50 kb inversion clade</taxon>
        <taxon>dalbergioids sensu lato</taxon>
        <taxon>Dalbergieae</taxon>
        <taxon>Pterocarpus clade</taxon>
        <taxon>Stylosanthes</taxon>
    </lineage>
</organism>
<evidence type="ECO:0000256" key="1">
    <source>
        <dbReference type="SAM" id="Coils"/>
    </source>
</evidence>
<dbReference type="Proteomes" id="UP001341840">
    <property type="component" value="Unassembled WGS sequence"/>
</dbReference>
<protein>
    <submittedName>
        <fullName evidence="2">Uncharacterized protein</fullName>
    </submittedName>
</protein>
<reference evidence="2 3" key="1">
    <citation type="journal article" date="2023" name="Plants (Basel)">
        <title>Bridging the Gap: Combining Genomics and Transcriptomics Approaches to Understand Stylosanthes scabra, an Orphan Legume from the Brazilian Caatinga.</title>
        <authorList>
            <person name="Ferreira-Neto J.R.C."/>
            <person name="da Silva M.D."/>
            <person name="Binneck E."/>
            <person name="de Melo N.F."/>
            <person name="da Silva R.H."/>
            <person name="de Melo A.L.T.M."/>
            <person name="Pandolfi V."/>
            <person name="Bustamante F.O."/>
            <person name="Brasileiro-Vidal A.C."/>
            <person name="Benko-Iseppon A.M."/>
        </authorList>
    </citation>
    <scope>NUCLEOTIDE SEQUENCE [LARGE SCALE GENOMIC DNA]</scope>
    <source>
        <tissue evidence="2">Leaves</tissue>
    </source>
</reference>
<comment type="caution">
    <text evidence="2">The sequence shown here is derived from an EMBL/GenBank/DDBJ whole genome shotgun (WGS) entry which is preliminary data.</text>
</comment>
<sequence length="203" mass="23587">MDFQPKIEPASSTSHESFNEMSVSELVSDLRTNCDKVEEVFFTRDTKHKGEIDSLAVKYELERLQRLHIEDELKKKEEQHLYLERKWLADISALRFRCSELEEENKKNTESIQKLKDENRRLEKEKCNADAEKHLNEMVTVPDSSLSKKRKKGVFGHYIGKSSDINRLNQKWHIAGALDFEVMLGIPQNSVIVSPRNTLGEIV</sequence>
<keyword evidence="3" id="KW-1185">Reference proteome</keyword>
<keyword evidence="1" id="KW-0175">Coiled coil</keyword>
<name>A0ABU6YCF2_9FABA</name>